<protein>
    <recommendedName>
        <fullName evidence="1">VWFA domain-containing protein</fullName>
    </recommendedName>
</protein>
<evidence type="ECO:0000313" key="2">
    <source>
        <dbReference type="EMBL" id="KIL71467.1"/>
    </source>
</evidence>
<dbReference type="InterPro" id="IPR002035">
    <property type="entry name" value="VWF_A"/>
</dbReference>
<name>A0A0C2XAQ9_AMAMK</name>
<dbReference type="SMART" id="SM00327">
    <property type="entry name" value="VWA"/>
    <property type="match status" value="1"/>
</dbReference>
<dbReference type="PANTHER" id="PTHR34706:SF1">
    <property type="entry name" value="VWFA DOMAIN-CONTAINING PROTEIN"/>
    <property type="match status" value="1"/>
</dbReference>
<sequence>MQPPPPNEKFYNDIYGTAKKPKSFKQWAEAAQKNTRDILDHGSTSPLVWVLVRGKNIPPNAIVGGEERRQPLYIARTFYEVRIGKAGFHLERGATFAFNGREIHTDTYEVLVPAFQPARYQVSDACRITHIQRMDRGAPTPGPQVMPSPAAFRHLERLDKIKTVVLIDDSSSMYDKLWPIAKNALAGVVELNSKYSTEGVDVYFLNNQEVGHNLKTADAVQRLFDSVDPEGETPIGEKLQFLFNKYLPLVENKHSTHRPVTIVVITDGEPTDDPKEVIVNAAGRLDRKQARPECFGIQFAQIGDDPDATEALRELDDDLVKQYGVRDIVDTTPYNPNDPNFTTDTLTKILLGSIKRVIDMSGSVASPASSLPMSSPLL</sequence>
<dbReference type="Gene3D" id="3.40.50.410">
    <property type="entry name" value="von Willebrand factor, type A domain"/>
    <property type="match status" value="1"/>
</dbReference>
<gene>
    <name evidence="2" type="ORF">M378DRAFT_182892</name>
</gene>
<evidence type="ECO:0000259" key="1">
    <source>
        <dbReference type="PROSITE" id="PS50234"/>
    </source>
</evidence>
<dbReference type="HOGENOM" id="CLU_038386_0_0_1"/>
<dbReference type="AlphaFoldDB" id="A0A0C2XAQ9"/>
<dbReference type="InterPro" id="IPR036465">
    <property type="entry name" value="vWFA_dom_sf"/>
</dbReference>
<dbReference type="SMART" id="SM00696">
    <property type="entry name" value="DM9"/>
    <property type="match status" value="1"/>
</dbReference>
<reference evidence="2 3" key="1">
    <citation type="submission" date="2014-04" db="EMBL/GenBank/DDBJ databases">
        <title>Evolutionary Origins and Diversification of the Mycorrhizal Mutualists.</title>
        <authorList>
            <consortium name="DOE Joint Genome Institute"/>
            <consortium name="Mycorrhizal Genomics Consortium"/>
            <person name="Kohler A."/>
            <person name="Kuo A."/>
            <person name="Nagy L.G."/>
            <person name="Floudas D."/>
            <person name="Copeland A."/>
            <person name="Barry K.W."/>
            <person name="Cichocki N."/>
            <person name="Veneault-Fourrey C."/>
            <person name="LaButti K."/>
            <person name="Lindquist E.A."/>
            <person name="Lipzen A."/>
            <person name="Lundell T."/>
            <person name="Morin E."/>
            <person name="Murat C."/>
            <person name="Riley R."/>
            <person name="Ohm R."/>
            <person name="Sun H."/>
            <person name="Tunlid A."/>
            <person name="Henrissat B."/>
            <person name="Grigoriev I.V."/>
            <person name="Hibbett D.S."/>
            <person name="Martin F."/>
        </authorList>
    </citation>
    <scope>NUCLEOTIDE SEQUENCE [LARGE SCALE GENOMIC DNA]</scope>
    <source>
        <strain evidence="2 3">Koide BX008</strain>
    </source>
</reference>
<dbReference type="OrthoDB" id="2142040at2759"/>
<feature type="domain" description="VWFA" evidence="1">
    <location>
        <begin position="162"/>
        <end position="354"/>
    </location>
</feature>
<evidence type="ECO:0000313" key="3">
    <source>
        <dbReference type="Proteomes" id="UP000054549"/>
    </source>
</evidence>
<dbReference type="PANTHER" id="PTHR34706">
    <property type="entry name" value="SLR1338 PROTEIN"/>
    <property type="match status" value="1"/>
</dbReference>
<dbReference type="Proteomes" id="UP000054549">
    <property type="component" value="Unassembled WGS sequence"/>
</dbReference>
<accession>A0A0C2XAQ9</accession>
<dbReference type="EMBL" id="KN818222">
    <property type="protein sequence ID" value="KIL71467.1"/>
    <property type="molecule type" value="Genomic_DNA"/>
</dbReference>
<dbReference type="Pfam" id="PF00092">
    <property type="entry name" value="VWA"/>
    <property type="match status" value="1"/>
</dbReference>
<dbReference type="SUPFAM" id="SSF53300">
    <property type="entry name" value="vWA-like"/>
    <property type="match status" value="1"/>
</dbReference>
<dbReference type="InParanoid" id="A0A0C2XAQ9"/>
<proteinExistence type="predicted"/>
<organism evidence="2 3">
    <name type="scientific">Amanita muscaria (strain Koide BX008)</name>
    <dbReference type="NCBI Taxonomy" id="946122"/>
    <lineage>
        <taxon>Eukaryota</taxon>
        <taxon>Fungi</taxon>
        <taxon>Dikarya</taxon>
        <taxon>Basidiomycota</taxon>
        <taxon>Agaricomycotina</taxon>
        <taxon>Agaricomycetes</taxon>
        <taxon>Agaricomycetidae</taxon>
        <taxon>Agaricales</taxon>
        <taxon>Pluteineae</taxon>
        <taxon>Amanitaceae</taxon>
        <taxon>Amanita</taxon>
    </lineage>
</organism>
<dbReference type="PROSITE" id="PS50234">
    <property type="entry name" value="VWFA"/>
    <property type="match status" value="1"/>
</dbReference>
<keyword evidence="3" id="KW-1185">Reference proteome</keyword>
<dbReference type="InterPro" id="IPR006616">
    <property type="entry name" value="DM9_repeat"/>
</dbReference>
<dbReference type="STRING" id="946122.A0A0C2XAQ9"/>